<dbReference type="SUPFAM" id="SSF53448">
    <property type="entry name" value="Nucleotide-diphospho-sugar transferases"/>
    <property type="match status" value="1"/>
</dbReference>
<dbReference type="PANTHER" id="PTHR43685">
    <property type="entry name" value="GLYCOSYLTRANSFERASE"/>
    <property type="match status" value="1"/>
</dbReference>
<dbReference type="PANTHER" id="PTHR43685:SF2">
    <property type="entry name" value="GLYCOSYLTRANSFERASE 2-LIKE DOMAIN-CONTAINING PROTEIN"/>
    <property type="match status" value="1"/>
</dbReference>
<comment type="caution">
    <text evidence="2">The sequence shown here is derived from an EMBL/GenBank/DDBJ whole genome shotgun (WGS) entry which is preliminary data.</text>
</comment>
<sequence>MPTVSVVIPAYNAMNYLPKTLESVLRQTFTDFEVLIIDDGSSDHIVEWAGELAPRVKLLTQANQGVSVARNTGIAHAQGKYIAFLDADDLWESTKLEKQVRCLEDKPTVGLVYTWTAFINQLDQPIGTIIVSHAEGNVWKQIVVRDMISTGSSPMIRRECFDTVGVFDPQLSIGEDREMWSRIAAHYPFAVVKEPLTLYRRHPYNTTKNTKKIAQELRRVIEKTFASAPTELLYLRNQSYGWMNYFAAVSALLEENNYHDAIHFRRHAVLHYPQLRYTLMYIRLSLSITVTRWFGSQVYEKARELSRTLRRLIFPLFN</sequence>
<keyword evidence="3" id="KW-1185">Reference proteome</keyword>
<evidence type="ECO:0000259" key="1">
    <source>
        <dbReference type="Pfam" id="PF00535"/>
    </source>
</evidence>
<dbReference type="EMBL" id="JACXAE010000126">
    <property type="protein sequence ID" value="MBD2778480.1"/>
    <property type="molecule type" value="Genomic_DNA"/>
</dbReference>
<dbReference type="AlphaFoldDB" id="A0A8J6XUD9"/>
<dbReference type="InterPro" id="IPR029044">
    <property type="entry name" value="Nucleotide-diphossugar_trans"/>
</dbReference>
<dbReference type="Pfam" id="PF00535">
    <property type="entry name" value="Glycos_transf_2"/>
    <property type="match status" value="1"/>
</dbReference>
<protein>
    <submittedName>
        <fullName evidence="2">Glycosyltransferase family 2 protein</fullName>
    </submittedName>
</protein>
<evidence type="ECO:0000313" key="3">
    <source>
        <dbReference type="Proteomes" id="UP000629098"/>
    </source>
</evidence>
<reference evidence="2" key="1">
    <citation type="submission" date="2020-09" db="EMBL/GenBank/DDBJ databases">
        <title>Iningainema tapete sp. nov. (Scytonemataceae, Cyanobacteria) from greenhouses in central Florida (USA) produces two types of nodularin with biosynthetic potential for microcystin-LR and anabaenopeptins.</title>
        <authorList>
            <person name="Berthold D.E."/>
            <person name="Lefler F.W."/>
            <person name="Huang I.-S."/>
            <person name="Abdulla H."/>
            <person name="Zimba P.V."/>
            <person name="Laughinghouse H.D. IV."/>
        </authorList>
    </citation>
    <scope>NUCLEOTIDE SEQUENCE</scope>
    <source>
        <strain evidence="2">BLCCT55</strain>
    </source>
</reference>
<evidence type="ECO:0000313" key="2">
    <source>
        <dbReference type="EMBL" id="MBD2778480.1"/>
    </source>
</evidence>
<accession>A0A8J6XUD9</accession>
<proteinExistence type="predicted"/>
<gene>
    <name evidence="2" type="ORF">ICL16_42165</name>
</gene>
<dbReference type="CDD" id="cd00761">
    <property type="entry name" value="Glyco_tranf_GTA_type"/>
    <property type="match status" value="1"/>
</dbReference>
<dbReference type="Proteomes" id="UP000629098">
    <property type="component" value="Unassembled WGS sequence"/>
</dbReference>
<dbReference type="InterPro" id="IPR001173">
    <property type="entry name" value="Glyco_trans_2-like"/>
</dbReference>
<dbReference type="InterPro" id="IPR050834">
    <property type="entry name" value="Glycosyltransf_2"/>
</dbReference>
<dbReference type="Gene3D" id="3.90.550.10">
    <property type="entry name" value="Spore Coat Polysaccharide Biosynthesis Protein SpsA, Chain A"/>
    <property type="match status" value="1"/>
</dbReference>
<feature type="domain" description="Glycosyltransferase 2-like" evidence="1">
    <location>
        <begin position="5"/>
        <end position="148"/>
    </location>
</feature>
<dbReference type="RefSeq" id="WP_190838185.1">
    <property type="nucleotide sequence ID" value="NZ_CAWPPI010000126.1"/>
</dbReference>
<name>A0A8J6XUD9_9CYAN</name>
<organism evidence="2 3">
    <name type="scientific">Iningainema tapete BLCC-T55</name>
    <dbReference type="NCBI Taxonomy" id="2748662"/>
    <lineage>
        <taxon>Bacteria</taxon>
        <taxon>Bacillati</taxon>
        <taxon>Cyanobacteriota</taxon>
        <taxon>Cyanophyceae</taxon>
        <taxon>Nostocales</taxon>
        <taxon>Scytonemataceae</taxon>
        <taxon>Iningainema tapete</taxon>
    </lineage>
</organism>